<organism evidence="8 9">
    <name type="scientific">OM182 bacterium MED-G28</name>
    <dbReference type="NCBI Taxonomy" id="1986256"/>
    <lineage>
        <taxon>Bacteria</taxon>
        <taxon>Pseudomonadati</taxon>
        <taxon>Pseudomonadota</taxon>
        <taxon>Gammaproteobacteria</taxon>
        <taxon>OMG group</taxon>
        <taxon>OM182 clade</taxon>
    </lineage>
</organism>
<dbReference type="InterPro" id="IPR002052">
    <property type="entry name" value="DNA_methylase_N6_adenine_CS"/>
</dbReference>
<feature type="binding site" evidence="5">
    <location>
        <begin position="187"/>
        <end position="190"/>
    </location>
    <ligand>
        <name>substrate</name>
    </ligand>
</feature>
<keyword evidence="1 5" id="KW-0489">Methyltransferase</keyword>
<dbReference type="Gene3D" id="3.40.50.150">
    <property type="entry name" value="Vaccinia Virus protein VP39"/>
    <property type="match status" value="1"/>
</dbReference>
<dbReference type="Pfam" id="PF17827">
    <property type="entry name" value="PrmC_N"/>
    <property type="match status" value="1"/>
</dbReference>
<dbReference type="SUPFAM" id="SSF53335">
    <property type="entry name" value="S-adenosyl-L-methionine-dependent methyltransferases"/>
    <property type="match status" value="1"/>
</dbReference>
<dbReference type="NCBIfam" id="TIGR03534">
    <property type="entry name" value="RF_mod_PrmC"/>
    <property type="match status" value="1"/>
</dbReference>
<dbReference type="GO" id="GO:0032259">
    <property type="term" value="P:methylation"/>
    <property type="evidence" value="ECO:0007669"/>
    <property type="project" value="UniProtKB-KW"/>
</dbReference>
<dbReference type="PROSITE" id="PS00092">
    <property type="entry name" value="N6_MTASE"/>
    <property type="match status" value="1"/>
</dbReference>
<feature type="binding site" evidence="5">
    <location>
        <begin position="121"/>
        <end position="125"/>
    </location>
    <ligand>
        <name>S-adenosyl-L-methionine</name>
        <dbReference type="ChEBI" id="CHEBI:59789"/>
    </ligand>
</feature>
<keyword evidence="3 5" id="KW-0949">S-adenosyl-L-methionine</keyword>
<dbReference type="Gene3D" id="1.10.8.10">
    <property type="entry name" value="DNA helicase RuvA subunit, C-terminal domain"/>
    <property type="match status" value="1"/>
</dbReference>
<dbReference type="GO" id="GO:0102559">
    <property type="term" value="F:peptide chain release factor N(5)-glutamine methyltransferase activity"/>
    <property type="evidence" value="ECO:0007669"/>
    <property type="project" value="UniProtKB-EC"/>
</dbReference>
<keyword evidence="2 5" id="KW-0808">Transferase</keyword>
<dbReference type="Pfam" id="PF13847">
    <property type="entry name" value="Methyltransf_31"/>
    <property type="match status" value="1"/>
</dbReference>
<comment type="similarity">
    <text evidence="5">Belongs to the protein N5-glutamine methyltransferase family. PrmC subfamily.</text>
</comment>
<dbReference type="PANTHER" id="PTHR18895:SF74">
    <property type="entry name" value="MTRF1L RELEASE FACTOR GLUTAMINE METHYLTRANSFERASE"/>
    <property type="match status" value="1"/>
</dbReference>
<dbReference type="AlphaFoldDB" id="A0A2A5W9H4"/>
<dbReference type="HAMAP" id="MF_02126">
    <property type="entry name" value="RF_methyltr_PrmC"/>
    <property type="match status" value="1"/>
</dbReference>
<name>A0A2A5W9H4_9GAMM</name>
<evidence type="ECO:0000259" key="7">
    <source>
        <dbReference type="Pfam" id="PF17827"/>
    </source>
</evidence>
<evidence type="ECO:0000256" key="3">
    <source>
        <dbReference type="ARBA" id="ARBA00022691"/>
    </source>
</evidence>
<dbReference type="CDD" id="cd02440">
    <property type="entry name" value="AdoMet_MTases"/>
    <property type="match status" value="1"/>
</dbReference>
<reference evidence="8 9" key="1">
    <citation type="submission" date="2017-08" db="EMBL/GenBank/DDBJ databases">
        <title>Fine stratification of microbial communities through a metagenomic profile of the photic zone.</title>
        <authorList>
            <person name="Haro-Moreno J.M."/>
            <person name="Lopez-Perez M."/>
            <person name="De La Torre J."/>
            <person name="Picazo A."/>
            <person name="Camacho A."/>
            <person name="Rodriguez-Valera F."/>
        </authorList>
    </citation>
    <scope>NUCLEOTIDE SEQUENCE [LARGE SCALE GENOMIC DNA]</scope>
    <source>
        <strain evidence="8">MED-G28</strain>
    </source>
</reference>
<dbReference type="InterPro" id="IPR050320">
    <property type="entry name" value="N5-glutamine_MTase"/>
</dbReference>
<evidence type="ECO:0000313" key="9">
    <source>
        <dbReference type="Proteomes" id="UP000219329"/>
    </source>
</evidence>
<evidence type="ECO:0000256" key="2">
    <source>
        <dbReference type="ARBA" id="ARBA00022679"/>
    </source>
</evidence>
<dbReference type="EMBL" id="NTJZ01000012">
    <property type="protein sequence ID" value="PDH32944.1"/>
    <property type="molecule type" value="Genomic_DNA"/>
</dbReference>
<accession>A0A2A5W9H4</accession>
<evidence type="ECO:0000256" key="5">
    <source>
        <dbReference type="HAMAP-Rule" id="MF_02126"/>
    </source>
</evidence>
<dbReference type="InterPro" id="IPR019874">
    <property type="entry name" value="RF_methyltr_PrmC"/>
</dbReference>
<dbReference type="EC" id="2.1.1.297" evidence="5"/>
<dbReference type="NCBIfam" id="TIGR00536">
    <property type="entry name" value="hemK_fam"/>
    <property type="match status" value="1"/>
</dbReference>
<evidence type="ECO:0000256" key="1">
    <source>
        <dbReference type="ARBA" id="ARBA00022603"/>
    </source>
</evidence>
<feature type="domain" description="Release factor glutamine methyltransferase N-terminal" evidence="7">
    <location>
        <begin position="13"/>
        <end position="75"/>
    </location>
</feature>
<dbReference type="GO" id="GO:0003676">
    <property type="term" value="F:nucleic acid binding"/>
    <property type="evidence" value="ECO:0007669"/>
    <property type="project" value="InterPro"/>
</dbReference>
<proteinExistence type="inferred from homology"/>
<dbReference type="InterPro" id="IPR029063">
    <property type="entry name" value="SAM-dependent_MTases_sf"/>
</dbReference>
<protein>
    <recommendedName>
        <fullName evidence="5">Release factor glutamine methyltransferase</fullName>
        <shortName evidence="5">RF MTase</shortName>
        <ecNumber evidence="5">2.1.1.297</ecNumber>
    </recommendedName>
    <alternativeName>
        <fullName evidence="5">N5-glutamine methyltransferase PrmC</fullName>
    </alternativeName>
    <alternativeName>
        <fullName evidence="5">Protein-(glutamine-N5) MTase PrmC</fullName>
    </alternativeName>
    <alternativeName>
        <fullName evidence="5">Protein-glutamine N-methyltransferase PrmC</fullName>
    </alternativeName>
</protein>
<feature type="domain" description="Methyltransferase" evidence="6">
    <location>
        <begin position="113"/>
        <end position="248"/>
    </location>
</feature>
<feature type="binding site" evidence="5">
    <location>
        <position position="172"/>
    </location>
    <ligand>
        <name>S-adenosyl-L-methionine</name>
        <dbReference type="ChEBI" id="CHEBI:59789"/>
    </ligand>
</feature>
<comment type="catalytic activity">
    <reaction evidence="4 5">
        <text>L-glutaminyl-[peptide chain release factor] + S-adenosyl-L-methionine = N(5)-methyl-L-glutaminyl-[peptide chain release factor] + S-adenosyl-L-homocysteine + H(+)</text>
        <dbReference type="Rhea" id="RHEA:42896"/>
        <dbReference type="Rhea" id="RHEA-COMP:10271"/>
        <dbReference type="Rhea" id="RHEA-COMP:10272"/>
        <dbReference type="ChEBI" id="CHEBI:15378"/>
        <dbReference type="ChEBI" id="CHEBI:30011"/>
        <dbReference type="ChEBI" id="CHEBI:57856"/>
        <dbReference type="ChEBI" id="CHEBI:59789"/>
        <dbReference type="ChEBI" id="CHEBI:61891"/>
        <dbReference type="EC" id="2.1.1.297"/>
    </reaction>
</comment>
<comment type="caution">
    <text evidence="8">The sequence shown here is derived from an EMBL/GenBank/DDBJ whole genome shotgun (WGS) entry which is preliminary data.</text>
</comment>
<dbReference type="Proteomes" id="UP000219329">
    <property type="component" value="Unassembled WGS sequence"/>
</dbReference>
<comment type="function">
    <text evidence="5">Methylates the class 1 translation termination release factors RF1/PrfA and RF2/PrfB on the glutamine residue of the universally conserved GGQ motif.</text>
</comment>
<evidence type="ECO:0000313" key="8">
    <source>
        <dbReference type="EMBL" id="PDH32944.1"/>
    </source>
</evidence>
<sequence length="282" mass="31013">MSSSVQKALGIADSLKSVSENALLDTELLLAHVLGKTREYLRANNEKAISSDCLDQFTKLIERRKRGEPIAYLIGRKEFWDFDLRVNSSVLIPRPETEELVEKCLDKLDGRNDSVRIADLGTGSGAIAIALARASSSWQVHAVDISEDALAVARYNAASLGVGNIEFHLGSWCDALPEEKFDLIVANPPYIEARDEHLQQGGLPFEPIVALVAEDSGFSALDEIMMGASQLLKKDAWLLMEHGYSQQKKLLHKLASLGYSEIEGCKDYASVDRIVLAKLNLS</sequence>
<dbReference type="InterPro" id="IPR004556">
    <property type="entry name" value="HemK-like"/>
</dbReference>
<feature type="binding site" evidence="5">
    <location>
        <position position="144"/>
    </location>
    <ligand>
        <name>S-adenosyl-L-methionine</name>
        <dbReference type="ChEBI" id="CHEBI:59789"/>
    </ligand>
</feature>
<feature type="binding site" evidence="5">
    <location>
        <position position="187"/>
    </location>
    <ligand>
        <name>S-adenosyl-L-methionine</name>
        <dbReference type="ChEBI" id="CHEBI:59789"/>
    </ligand>
</feature>
<gene>
    <name evidence="5 8" type="primary">prmC</name>
    <name evidence="8" type="ORF">CNF02_10730</name>
</gene>
<evidence type="ECO:0000259" key="6">
    <source>
        <dbReference type="Pfam" id="PF13847"/>
    </source>
</evidence>
<dbReference type="FunFam" id="3.40.50.150:FF:000053">
    <property type="entry name" value="Release factor glutamine methyltransferase"/>
    <property type="match status" value="1"/>
</dbReference>
<dbReference type="InterPro" id="IPR025714">
    <property type="entry name" value="Methyltranfer_dom"/>
</dbReference>
<dbReference type="PANTHER" id="PTHR18895">
    <property type="entry name" value="HEMK METHYLTRANSFERASE"/>
    <property type="match status" value="1"/>
</dbReference>
<evidence type="ECO:0000256" key="4">
    <source>
        <dbReference type="ARBA" id="ARBA00048391"/>
    </source>
</evidence>
<dbReference type="InterPro" id="IPR040758">
    <property type="entry name" value="PrmC_N"/>
</dbReference>